<sequence>MGGVASKKKAVKAALKKHKMDKKIERPLKRRCLAGKEAHGRAPFVVKIFFASCERIVDHSSRWVDSAIPPALKETTYWDCHILFNPVQATTQEQATKQDHWLRQECIHCKLLPQLVCLHYVNTSN</sequence>
<dbReference type="EMBL" id="CAXKWB010039724">
    <property type="protein sequence ID" value="CAL4153561.1"/>
    <property type="molecule type" value="Genomic_DNA"/>
</dbReference>
<dbReference type="Proteomes" id="UP001497623">
    <property type="component" value="Unassembled WGS sequence"/>
</dbReference>
<keyword evidence="2" id="KW-1185">Reference proteome</keyword>
<evidence type="ECO:0000313" key="2">
    <source>
        <dbReference type="Proteomes" id="UP001497623"/>
    </source>
</evidence>
<protein>
    <submittedName>
        <fullName evidence="1">Uncharacterized protein</fullName>
    </submittedName>
</protein>
<reference evidence="1 2" key="1">
    <citation type="submission" date="2024-05" db="EMBL/GenBank/DDBJ databases">
        <authorList>
            <person name="Wallberg A."/>
        </authorList>
    </citation>
    <scope>NUCLEOTIDE SEQUENCE [LARGE SCALE GENOMIC DNA]</scope>
</reference>
<accession>A0AAV2RZ33</accession>
<name>A0AAV2RZ33_MEGNR</name>
<organism evidence="1 2">
    <name type="scientific">Meganyctiphanes norvegica</name>
    <name type="common">Northern krill</name>
    <name type="synonym">Thysanopoda norvegica</name>
    <dbReference type="NCBI Taxonomy" id="48144"/>
    <lineage>
        <taxon>Eukaryota</taxon>
        <taxon>Metazoa</taxon>
        <taxon>Ecdysozoa</taxon>
        <taxon>Arthropoda</taxon>
        <taxon>Crustacea</taxon>
        <taxon>Multicrustacea</taxon>
        <taxon>Malacostraca</taxon>
        <taxon>Eumalacostraca</taxon>
        <taxon>Eucarida</taxon>
        <taxon>Euphausiacea</taxon>
        <taxon>Euphausiidae</taxon>
        <taxon>Meganyctiphanes</taxon>
    </lineage>
</organism>
<proteinExistence type="predicted"/>
<comment type="caution">
    <text evidence="1">The sequence shown here is derived from an EMBL/GenBank/DDBJ whole genome shotgun (WGS) entry which is preliminary data.</text>
</comment>
<gene>
    <name evidence="1" type="ORF">MNOR_LOCUS31191</name>
</gene>
<evidence type="ECO:0000313" key="1">
    <source>
        <dbReference type="EMBL" id="CAL4153561.1"/>
    </source>
</evidence>
<dbReference type="AlphaFoldDB" id="A0AAV2RZ33"/>